<dbReference type="Gene3D" id="3.40.50.2300">
    <property type="match status" value="1"/>
</dbReference>
<dbReference type="Gene3D" id="3.60.40.10">
    <property type="entry name" value="PPM-type phosphatase domain"/>
    <property type="match status" value="1"/>
</dbReference>
<dbReference type="PANTHER" id="PTHR43156">
    <property type="entry name" value="STAGE II SPORULATION PROTEIN E-RELATED"/>
    <property type="match status" value="1"/>
</dbReference>
<dbReference type="CDD" id="cd17546">
    <property type="entry name" value="REC_hyHK_CKI1_RcsC-like"/>
    <property type="match status" value="1"/>
</dbReference>
<dbReference type="PROSITE" id="PS50110">
    <property type="entry name" value="RESPONSE_REGULATORY"/>
    <property type="match status" value="1"/>
</dbReference>
<proteinExistence type="predicted"/>
<accession>A0A318JF30</accession>
<dbReference type="SMART" id="SM00331">
    <property type="entry name" value="PP2C_SIG"/>
    <property type="match status" value="1"/>
</dbReference>
<protein>
    <submittedName>
        <fullName evidence="4">Response regulator receiver domain-containing protein</fullName>
    </submittedName>
</protein>
<organism evidence="4 5">
    <name type="scientific">Aquitalea magnusonii</name>
    <dbReference type="NCBI Taxonomy" id="332411"/>
    <lineage>
        <taxon>Bacteria</taxon>
        <taxon>Pseudomonadati</taxon>
        <taxon>Pseudomonadota</taxon>
        <taxon>Betaproteobacteria</taxon>
        <taxon>Neisseriales</taxon>
        <taxon>Chromobacteriaceae</taxon>
        <taxon>Aquitalea</taxon>
    </lineage>
</organism>
<keyword evidence="1" id="KW-0378">Hydrolase</keyword>
<name>A0A318JF30_9NEIS</name>
<dbReference type="OrthoDB" id="9811749at2"/>
<comment type="caution">
    <text evidence="4">The sequence shown here is derived from an EMBL/GenBank/DDBJ whole genome shotgun (WGS) entry which is preliminary data.</text>
</comment>
<dbReference type="Proteomes" id="UP000248395">
    <property type="component" value="Unassembled WGS sequence"/>
</dbReference>
<dbReference type="InterPro" id="IPR011006">
    <property type="entry name" value="CheY-like_superfamily"/>
</dbReference>
<dbReference type="EMBL" id="QJKC01000031">
    <property type="protein sequence ID" value="PXX38882.1"/>
    <property type="molecule type" value="Genomic_DNA"/>
</dbReference>
<dbReference type="AlphaFoldDB" id="A0A318JF30"/>
<keyword evidence="2" id="KW-0597">Phosphoprotein</keyword>
<evidence type="ECO:0000256" key="2">
    <source>
        <dbReference type="PROSITE-ProRule" id="PRU00169"/>
    </source>
</evidence>
<feature type="modified residue" description="4-aspartylphosphate" evidence="2">
    <location>
        <position position="55"/>
    </location>
</feature>
<dbReference type="SMART" id="SM00448">
    <property type="entry name" value="REC"/>
    <property type="match status" value="1"/>
</dbReference>
<dbReference type="InterPro" id="IPR036457">
    <property type="entry name" value="PPM-type-like_dom_sf"/>
</dbReference>
<gene>
    <name evidence="4" type="ORF">DFR38_13130</name>
</gene>
<evidence type="ECO:0000313" key="5">
    <source>
        <dbReference type="Proteomes" id="UP000248395"/>
    </source>
</evidence>
<dbReference type="GO" id="GO:0000160">
    <property type="term" value="P:phosphorelay signal transduction system"/>
    <property type="evidence" value="ECO:0007669"/>
    <property type="project" value="InterPro"/>
</dbReference>
<evidence type="ECO:0000256" key="1">
    <source>
        <dbReference type="ARBA" id="ARBA00022801"/>
    </source>
</evidence>
<dbReference type="SUPFAM" id="SSF81606">
    <property type="entry name" value="PP2C-like"/>
    <property type="match status" value="1"/>
</dbReference>
<reference evidence="4 5" key="1">
    <citation type="submission" date="2018-05" db="EMBL/GenBank/DDBJ databases">
        <title>Genomic Encyclopedia of Type Strains, Phase IV (KMG-IV): sequencing the most valuable type-strain genomes for metagenomic binning, comparative biology and taxonomic classification.</title>
        <authorList>
            <person name="Goeker M."/>
        </authorList>
    </citation>
    <scope>NUCLEOTIDE SEQUENCE [LARGE SCALE GENOMIC DNA]</scope>
    <source>
        <strain evidence="4 5">DSM 25134</strain>
    </source>
</reference>
<dbReference type="SUPFAM" id="SSF52172">
    <property type="entry name" value="CheY-like"/>
    <property type="match status" value="1"/>
</dbReference>
<evidence type="ECO:0000259" key="3">
    <source>
        <dbReference type="PROSITE" id="PS50110"/>
    </source>
</evidence>
<dbReference type="PANTHER" id="PTHR43156:SF2">
    <property type="entry name" value="STAGE II SPORULATION PROTEIN E"/>
    <property type="match status" value="1"/>
</dbReference>
<dbReference type="InterPro" id="IPR001789">
    <property type="entry name" value="Sig_transdc_resp-reg_receiver"/>
</dbReference>
<feature type="domain" description="Response regulatory" evidence="3">
    <location>
        <begin position="6"/>
        <end position="122"/>
    </location>
</feature>
<dbReference type="RefSeq" id="WP_110313845.1">
    <property type="nucleotide sequence ID" value="NZ_QJKC01000031.1"/>
</dbReference>
<keyword evidence="5" id="KW-1185">Reference proteome</keyword>
<dbReference type="InterPro" id="IPR001932">
    <property type="entry name" value="PPM-type_phosphatase-like_dom"/>
</dbReference>
<sequence length="382" mass="42573">MTRALTILVAEDSPTSRQILLDYIRLLGHEAVPVSNGQEALAYCQQQRPDVIFMDVTMPVMDGFAATAAIRQLLGEHWIPIIFLTSLSDRSQLLRGLAMGGDDYLTKPIDLDILTAKLHVLIRISEMQQRIASDSERLENYYRTNEQEQMFAQMVLDRFTRRAEQTPPNIQQWQRPAMNFSGDTICIRRCQPGLDRIMLADSTGHGLAAAICGLPAVDTFFAMCDRNLPVQEIARTINRKLHTILPIGRFVAAAIIEVDYQLQRIAVWNGGIPCAMYVDRQGEVLKSFGSRSPPLGILPDSAFESSLDYFSWPDGGSLIVCSDGVTEAYDDDRQPFGVDGILRAVSQARTLDIQGSITHAVNKHLAGRENHDDISLVVVRCQ</sequence>
<dbReference type="InterPro" id="IPR052016">
    <property type="entry name" value="Bact_Sigma-Reg"/>
</dbReference>
<evidence type="ECO:0000313" key="4">
    <source>
        <dbReference type="EMBL" id="PXX38882.1"/>
    </source>
</evidence>
<dbReference type="Pfam" id="PF00072">
    <property type="entry name" value="Response_reg"/>
    <property type="match status" value="1"/>
</dbReference>
<dbReference type="Pfam" id="PF07228">
    <property type="entry name" value="SpoIIE"/>
    <property type="match status" value="1"/>
</dbReference>
<dbReference type="GO" id="GO:0016791">
    <property type="term" value="F:phosphatase activity"/>
    <property type="evidence" value="ECO:0007669"/>
    <property type="project" value="TreeGrafter"/>
</dbReference>